<keyword evidence="9" id="KW-0406">Ion transport</keyword>
<feature type="transmembrane region" description="Helical" evidence="13">
    <location>
        <begin position="670"/>
        <end position="691"/>
    </location>
</feature>
<keyword evidence="4 13" id="KW-0812">Transmembrane</keyword>
<dbReference type="Pfam" id="PF00520">
    <property type="entry name" value="Ion_trans"/>
    <property type="match status" value="1"/>
</dbReference>
<dbReference type="InterPro" id="IPR027359">
    <property type="entry name" value="Volt_channel_dom_sf"/>
</dbReference>
<evidence type="ECO:0000256" key="5">
    <source>
        <dbReference type="ARBA" id="ARBA00022826"/>
    </source>
</evidence>
<keyword evidence="2" id="KW-0813">Transport</keyword>
<dbReference type="Proteomes" id="UP001283361">
    <property type="component" value="Unassembled WGS sequence"/>
</dbReference>
<keyword evidence="6" id="KW-0851">Voltage-gated channel</keyword>
<dbReference type="FunFam" id="1.10.287.70:FF:000028">
    <property type="entry name" value="potassium voltage-gated channel subfamily D member 3"/>
    <property type="match status" value="1"/>
</dbReference>
<evidence type="ECO:0000256" key="9">
    <source>
        <dbReference type="ARBA" id="ARBA00023065"/>
    </source>
</evidence>
<feature type="region of interest" description="Disordered" evidence="12">
    <location>
        <begin position="839"/>
        <end position="937"/>
    </location>
</feature>
<evidence type="ECO:0000256" key="13">
    <source>
        <dbReference type="SAM" id="Phobius"/>
    </source>
</evidence>
<feature type="compositionally biased region" description="Basic and acidic residues" evidence="12">
    <location>
        <begin position="411"/>
        <end position="429"/>
    </location>
</feature>
<dbReference type="InterPro" id="IPR003131">
    <property type="entry name" value="T1-type_BTB"/>
</dbReference>
<keyword evidence="10 13" id="KW-0472">Membrane</keyword>
<dbReference type="Gene3D" id="1.10.287.70">
    <property type="match status" value="1"/>
</dbReference>
<keyword evidence="7" id="KW-0630">Potassium</keyword>
<feature type="transmembrane region" description="Helical" evidence="13">
    <location>
        <begin position="743"/>
        <end position="764"/>
    </location>
</feature>
<keyword evidence="17" id="KW-1185">Reference proteome</keyword>
<evidence type="ECO:0000256" key="7">
    <source>
        <dbReference type="ARBA" id="ARBA00022958"/>
    </source>
</evidence>
<evidence type="ECO:0000259" key="15">
    <source>
        <dbReference type="Pfam" id="PF02214"/>
    </source>
</evidence>
<feature type="compositionally biased region" description="Basic and acidic residues" evidence="12">
    <location>
        <begin position="381"/>
        <end position="394"/>
    </location>
</feature>
<feature type="domain" description="Ion transport" evidence="14">
    <location>
        <begin position="636"/>
        <end position="831"/>
    </location>
</feature>
<dbReference type="InterPro" id="IPR028325">
    <property type="entry name" value="VG_K_chnl"/>
</dbReference>
<dbReference type="InterPro" id="IPR003974">
    <property type="entry name" value="K_chnl_volt-dep_Kv3"/>
</dbReference>
<dbReference type="PRINTS" id="PR01498">
    <property type="entry name" value="SHAWCHANNEL"/>
</dbReference>
<keyword evidence="8 13" id="KW-1133">Transmembrane helix</keyword>
<comment type="subcellular location">
    <subcellularLocation>
        <location evidence="1">Membrane</location>
        <topology evidence="1">Multi-pass membrane protein</topology>
    </subcellularLocation>
</comment>
<keyword evidence="5" id="KW-0631">Potassium channel</keyword>
<proteinExistence type="predicted"/>
<feature type="transmembrane region" description="Helical" evidence="13">
    <location>
        <begin position="251"/>
        <end position="270"/>
    </location>
</feature>
<keyword evidence="11" id="KW-0407">Ion channel</keyword>
<dbReference type="GO" id="GO:0005249">
    <property type="term" value="F:voltage-gated potassium channel activity"/>
    <property type="evidence" value="ECO:0007669"/>
    <property type="project" value="InterPro"/>
</dbReference>
<evidence type="ECO:0000313" key="17">
    <source>
        <dbReference type="Proteomes" id="UP001283361"/>
    </source>
</evidence>
<dbReference type="SUPFAM" id="SSF81324">
    <property type="entry name" value="Voltage-gated potassium channels"/>
    <property type="match status" value="1"/>
</dbReference>
<feature type="compositionally biased region" description="Low complexity" evidence="12">
    <location>
        <begin position="865"/>
        <end position="878"/>
    </location>
</feature>
<evidence type="ECO:0000259" key="14">
    <source>
        <dbReference type="Pfam" id="PF00520"/>
    </source>
</evidence>
<feature type="compositionally biased region" description="Polar residues" evidence="12">
    <location>
        <begin position="879"/>
        <end position="888"/>
    </location>
</feature>
<dbReference type="Gene3D" id="3.30.710.10">
    <property type="entry name" value="Potassium Channel Kv1.1, Chain A"/>
    <property type="match status" value="1"/>
</dbReference>
<feature type="region of interest" description="Disordered" evidence="12">
    <location>
        <begin position="310"/>
        <end position="432"/>
    </location>
</feature>
<feature type="region of interest" description="Disordered" evidence="12">
    <location>
        <begin position="553"/>
        <end position="594"/>
    </location>
</feature>
<dbReference type="Pfam" id="PF02214">
    <property type="entry name" value="BTB_2"/>
    <property type="match status" value="1"/>
</dbReference>
<gene>
    <name evidence="16" type="ORF">RRG08_003333</name>
</gene>
<sequence length="937" mass="104940">MAGSPRDKSSKQQMLLQDLMDGNEFTSLDISQPQDSKIPSNMNPFQPPPVTHATSPCNPAAATLNVNGTRFDISQDTFCRLAPTLLAMGARVIPIDGPAANIVSSPQGNTMRYSKTIDTKIPEKDISMGITQPPPAQEFFVERHAPSFVHILDYFQHGELHLPPDVCPYVFKRELGHWGIDPIVMSDCCQRKYLSFLDDQETLRDFNTSFTGGNYQYDSLNSGKHPSAWSQLRMRAWTVLDDPTSSIWAKLYITVAVLFVVLSVFVLVASTDNAFKRSLTTNEWLEYFDDDEKLLYAGFLGLNVKDDGKHEGKHYERSAHNDDDDDSDDKDKDDDDDESPSVSTVSPSEATENLLSSGATESSSGGSTNGAHPPPKNVGKRSVDNRNRLAEVHPKNVRPFGSPMYQSPLTTDDKDGFVSENLPRNKESDFPQSVSIENGKKKFATNENVKNFMESLAQTLSQIKEMEQTRPVNIDRVAPEMEIGESLQFEIRFLTNYDAPDDTDNRLVDISGNKYRPAREPRKYRVDSNQAEDEANWVEIEEIEKDFENVDEINDKPSRFGNEQNFPRVTRHKRAAQNQNSSDEDRGNSTQTINPNDCYHISGVELANMIGLAYDKGVATGTSSTTSTELPQNVFAVEDWMSKIEMVCIVYFTIEFLLRLTFCPSKLRFMLNFFTFVDILSLVSMYAVLVLHHVNSKTKYTATYVDVINCFQVVRVFRFFRLVKDVTGFRVLIFSVRTSWRELLLLLLYIVMLVSIFASLAYYCERTNMGSILRAAWWAVVTMTTVGYGDIAPNTALGRLVGAACALSGVLLIAVTVPVFVNNFLLFYEHSKIIDQQVKARKSGNAPNEDEEEGRAGGGRRWKRTNSASTTSTSTAFSRQESTLSSAPTPVETGDKVGSAFHYPDNSDTHGHDRQRRTRVSSGKASQVSLTRVQPAF</sequence>
<evidence type="ECO:0000313" key="16">
    <source>
        <dbReference type="EMBL" id="KAK3798666.1"/>
    </source>
</evidence>
<evidence type="ECO:0000256" key="2">
    <source>
        <dbReference type="ARBA" id="ARBA00022448"/>
    </source>
</evidence>
<feature type="transmembrane region" description="Helical" evidence="13">
    <location>
        <begin position="771"/>
        <end position="789"/>
    </location>
</feature>
<protein>
    <submittedName>
        <fullName evidence="16">Uncharacterized protein</fullName>
    </submittedName>
</protein>
<dbReference type="GO" id="GO:0008076">
    <property type="term" value="C:voltage-gated potassium channel complex"/>
    <property type="evidence" value="ECO:0007669"/>
    <property type="project" value="InterPro"/>
</dbReference>
<feature type="region of interest" description="Disordered" evidence="12">
    <location>
        <begin position="1"/>
        <end position="21"/>
    </location>
</feature>
<feature type="domain" description="Potassium channel tetramerisation-type BTB" evidence="15">
    <location>
        <begin position="63"/>
        <end position="188"/>
    </location>
</feature>
<evidence type="ECO:0000256" key="11">
    <source>
        <dbReference type="ARBA" id="ARBA00023303"/>
    </source>
</evidence>
<organism evidence="16 17">
    <name type="scientific">Elysia crispata</name>
    <name type="common">lettuce slug</name>
    <dbReference type="NCBI Taxonomy" id="231223"/>
    <lineage>
        <taxon>Eukaryota</taxon>
        <taxon>Metazoa</taxon>
        <taxon>Spiralia</taxon>
        <taxon>Lophotrochozoa</taxon>
        <taxon>Mollusca</taxon>
        <taxon>Gastropoda</taxon>
        <taxon>Heterobranchia</taxon>
        <taxon>Euthyneura</taxon>
        <taxon>Panpulmonata</taxon>
        <taxon>Sacoglossa</taxon>
        <taxon>Placobranchoidea</taxon>
        <taxon>Plakobranchidae</taxon>
        <taxon>Elysia</taxon>
    </lineage>
</organism>
<dbReference type="SUPFAM" id="SSF54695">
    <property type="entry name" value="POZ domain"/>
    <property type="match status" value="1"/>
</dbReference>
<name>A0AAE1B4A1_9GAST</name>
<feature type="compositionally biased region" description="Basic and acidic residues" evidence="12">
    <location>
        <begin position="1"/>
        <end position="10"/>
    </location>
</feature>
<evidence type="ECO:0000256" key="4">
    <source>
        <dbReference type="ARBA" id="ARBA00022692"/>
    </source>
</evidence>
<feature type="compositionally biased region" description="Low complexity" evidence="12">
    <location>
        <begin position="340"/>
        <end position="371"/>
    </location>
</feature>
<dbReference type="InterPro" id="IPR005821">
    <property type="entry name" value="Ion_trans_dom"/>
</dbReference>
<evidence type="ECO:0000256" key="6">
    <source>
        <dbReference type="ARBA" id="ARBA00022882"/>
    </source>
</evidence>
<evidence type="ECO:0000256" key="8">
    <source>
        <dbReference type="ARBA" id="ARBA00022989"/>
    </source>
</evidence>
<accession>A0AAE1B4A1</accession>
<evidence type="ECO:0000256" key="12">
    <source>
        <dbReference type="SAM" id="MobiDB-lite"/>
    </source>
</evidence>
<dbReference type="GO" id="GO:0001508">
    <property type="term" value="P:action potential"/>
    <property type="evidence" value="ECO:0007669"/>
    <property type="project" value="TreeGrafter"/>
</dbReference>
<dbReference type="InterPro" id="IPR011333">
    <property type="entry name" value="SKP1/BTB/POZ_sf"/>
</dbReference>
<evidence type="ECO:0000256" key="3">
    <source>
        <dbReference type="ARBA" id="ARBA00022538"/>
    </source>
</evidence>
<evidence type="ECO:0000256" key="10">
    <source>
        <dbReference type="ARBA" id="ARBA00023136"/>
    </source>
</evidence>
<dbReference type="PANTHER" id="PTHR11537">
    <property type="entry name" value="VOLTAGE-GATED POTASSIUM CHANNEL"/>
    <property type="match status" value="1"/>
</dbReference>
<dbReference type="EMBL" id="JAWDGP010000644">
    <property type="protein sequence ID" value="KAK3798666.1"/>
    <property type="molecule type" value="Genomic_DNA"/>
</dbReference>
<feature type="transmembrane region" description="Helical" evidence="13">
    <location>
        <begin position="801"/>
        <end position="828"/>
    </location>
</feature>
<dbReference type="PANTHER" id="PTHR11537:SF254">
    <property type="entry name" value="POTASSIUM VOLTAGE-GATED CHANNEL PROTEIN SHAB"/>
    <property type="match status" value="1"/>
</dbReference>
<dbReference type="GO" id="GO:0051260">
    <property type="term" value="P:protein homooligomerization"/>
    <property type="evidence" value="ECO:0007669"/>
    <property type="project" value="InterPro"/>
</dbReference>
<comment type="caution">
    <text evidence="16">The sequence shown here is derived from an EMBL/GenBank/DDBJ whole genome shotgun (WGS) entry which is preliminary data.</text>
</comment>
<dbReference type="Gene3D" id="1.20.120.350">
    <property type="entry name" value="Voltage-gated potassium channels. Chain C"/>
    <property type="match status" value="2"/>
</dbReference>
<feature type="compositionally biased region" description="Acidic residues" evidence="12">
    <location>
        <begin position="322"/>
        <end position="339"/>
    </location>
</feature>
<feature type="compositionally biased region" description="Polar residues" evidence="12">
    <location>
        <begin position="920"/>
        <end position="937"/>
    </location>
</feature>
<reference evidence="16" key="1">
    <citation type="journal article" date="2023" name="G3 (Bethesda)">
        <title>A reference genome for the long-term kleptoplast-retaining sea slug Elysia crispata morphotype clarki.</title>
        <authorList>
            <person name="Eastman K.E."/>
            <person name="Pendleton A.L."/>
            <person name="Shaikh M.A."/>
            <person name="Suttiyut T."/>
            <person name="Ogas R."/>
            <person name="Tomko P."/>
            <person name="Gavelis G."/>
            <person name="Widhalm J.R."/>
            <person name="Wisecaver J.H."/>
        </authorList>
    </citation>
    <scope>NUCLEOTIDE SEQUENCE</scope>
    <source>
        <strain evidence="16">ECLA1</strain>
    </source>
</reference>
<evidence type="ECO:0000256" key="1">
    <source>
        <dbReference type="ARBA" id="ARBA00004141"/>
    </source>
</evidence>
<dbReference type="AlphaFoldDB" id="A0AAE1B4A1"/>
<feature type="compositionally biased region" description="Basic and acidic residues" evidence="12">
    <location>
        <begin position="310"/>
        <end position="321"/>
    </location>
</feature>
<keyword evidence="3" id="KW-0633">Potassium transport</keyword>
<dbReference type="PRINTS" id="PR00169">
    <property type="entry name" value="KCHANNEL"/>
</dbReference>